<dbReference type="InterPro" id="IPR029068">
    <property type="entry name" value="Glyas_Bleomycin-R_OHBP_Dase"/>
</dbReference>
<proteinExistence type="predicted"/>
<dbReference type="PANTHER" id="PTHR33993">
    <property type="entry name" value="GLYOXALASE-RELATED"/>
    <property type="match status" value="1"/>
</dbReference>
<dbReference type="EMBL" id="JRHO01000002">
    <property type="protein sequence ID" value="KGK99801.1"/>
    <property type="molecule type" value="Genomic_DNA"/>
</dbReference>
<gene>
    <name evidence="2" type="ORF">LI82_00955</name>
</gene>
<protein>
    <submittedName>
        <fullName evidence="2">Glyoxalase</fullName>
    </submittedName>
</protein>
<accession>A0A099T6F5</accession>
<evidence type="ECO:0000313" key="3">
    <source>
        <dbReference type="Proteomes" id="UP000029859"/>
    </source>
</evidence>
<dbReference type="InterPro" id="IPR052164">
    <property type="entry name" value="Anthracycline_SecMetBiosynth"/>
</dbReference>
<evidence type="ECO:0000313" key="2">
    <source>
        <dbReference type="EMBL" id="KGK99801.1"/>
    </source>
</evidence>
<sequence length="123" mass="13740">MPTIAHFDLPVDDPERAKKFYSELFGWNIEKVDGAFDYYFIETTDLEGQPGLGGGMGPRGSPDQRITNFVEVTSVDEYCDHVKELGGMVLQPKMPVPGWGYLAVCMDTEANTFGLWEVNENAK</sequence>
<dbReference type="PANTHER" id="PTHR33993:SF2">
    <property type="entry name" value="VOC DOMAIN-CONTAINING PROTEIN"/>
    <property type="match status" value="1"/>
</dbReference>
<dbReference type="Proteomes" id="UP000029859">
    <property type="component" value="Unassembled WGS sequence"/>
</dbReference>
<dbReference type="AlphaFoldDB" id="A0A099T6F5"/>
<dbReference type="PROSITE" id="PS51819">
    <property type="entry name" value="VOC"/>
    <property type="match status" value="1"/>
</dbReference>
<evidence type="ECO:0000259" key="1">
    <source>
        <dbReference type="PROSITE" id="PS51819"/>
    </source>
</evidence>
<dbReference type="InterPro" id="IPR053863">
    <property type="entry name" value="Glyoxy/Ble-like_N"/>
</dbReference>
<feature type="domain" description="VOC" evidence="1">
    <location>
        <begin position="3"/>
        <end position="118"/>
    </location>
</feature>
<dbReference type="RefSeq" id="WP_048193076.1">
    <property type="nucleotide sequence ID" value="NZ_CAAGSM010000011.1"/>
</dbReference>
<reference evidence="2 3" key="1">
    <citation type="submission" date="2014-09" db="EMBL/GenBank/DDBJ databases">
        <title>Draft genome sequence of an obligately methylotrophic methanogen, Methanococcoides methylutens, isolated from marine sediment.</title>
        <authorList>
            <person name="Guan Y."/>
            <person name="Ngugi D.K."/>
            <person name="Blom J."/>
            <person name="Ali S."/>
            <person name="Ferry J.G."/>
            <person name="Stingl U."/>
        </authorList>
    </citation>
    <scope>NUCLEOTIDE SEQUENCE [LARGE SCALE GENOMIC DNA]</scope>
    <source>
        <strain evidence="2 3">DSM 2657</strain>
    </source>
</reference>
<dbReference type="CDD" id="cd07247">
    <property type="entry name" value="SgaA_N_like"/>
    <property type="match status" value="1"/>
</dbReference>
<organism evidence="2 3">
    <name type="scientific">Methanococcoides methylutens</name>
    <dbReference type="NCBI Taxonomy" id="2226"/>
    <lineage>
        <taxon>Archaea</taxon>
        <taxon>Methanobacteriati</taxon>
        <taxon>Methanobacteriota</taxon>
        <taxon>Stenosarchaea group</taxon>
        <taxon>Methanomicrobia</taxon>
        <taxon>Methanosarcinales</taxon>
        <taxon>Methanosarcinaceae</taxon>
        <taxon>Methanococcoides</taxon>
    </lineage>
</organism>
<dbReference type="OrthoDB" id="134577at2157"/>
<comment type="caution">
    <text evidence="2">The sequence shown here is derived from an EMBL/GenBank/DDBJ whole genome shotgun (WGS) entry which is preliminary data.</text>
</comment>
<dbReference type="Pfam" id="PF22677">
    <property type="entry name" value="Ble-like_N"/>
    <property type="match status" value="1"/>
</dbReference>
<name>A0A099T6F5_METMT</name>
<dbReference type="Gene3D" id="3.10.180.10">
    <property type="entry name" value="2,3-Dihydroxybiphenyl 1,2-Dioxygenase, domain 1"/>
    <property type="match status" value="1"/>
</dbReference>
<keyword evidence="3" id="KW-1185">Reference proteome</keyword>
<dbReference type="SUPFAM" id="SSF54593">
    <property type="entry name" value="Glyoxalase/Bleomycin resistance protein/Dihydroxybiphenyl dioxygenase"/>
    <property type="match status" value="1"/>
</dbReference>
<dbReference type="InterPro" id="IPR037523">
    <property type="entry name" value="VOC_core"/>
</dbReference>